<feature type="domain" description="Calcineurin-like phosphoesterase" evidence="5">
    <location>
        <begin position="29"/>
        <end position="241"/>
    </location>
</feature>
<dbReference type="GO" id="GO:0046872">
    <property type="term" value="F:metal ion binding"/>
    <property type="evidence" value="ECO:0007669"/>
    <property type="project" value="UniProtKB-KW"/>
</dbReference>
<name>A0AAJ4RA09_9EURY</name>
<dbReference type="InterPro" id="IPR029052">
    <property type="entry name" value="Metallo-depent_PP-like"/>
</dbReference>
<reference evidence="6 7" key="1">
    <citation type="submission" date="2018-11" db="EMBL/GenBank/DDBJ databases">
        <title>Genome sequences of Natronomonas sp. CBA1133.</title>
        <authorList>
            <person name="Roh S.W."/>
            <person name="Cha I.-T."/>
        </authorList>
    </citation>
    <scope>NUCLEOTIDE SEQUENCE [LARGE SCALE GENOMIC DNA]</scope>
    <source>
        <strain evidence="6 7">CBA1133</strain>
    </source>
</reference>
<dbReference type="PANTHER" id="PTHR42988:SF2">
    <property type="entry name" value="CYCLIC NUCLEOTIDE PHOSPHODIESTERASE CBUA0032-RELATED"/>
    <property type="match status" value="1"/>
</dbReference>
<keyword evidence="1" id="KW-0479">Metal-binding</keyword>
<dbReference type="InterPro" id="IPR004843">
    <property type="entry name" value="Calcineurin-like_PHP"/>
</dbReference>
<organism evidence="6 7">
    <name type="scientific">Halosegnis longus</name>
    <dbReference type="NCBI Taxonomy" id="2216012"/>
    <lineage>
        <taxon>Archaea</taxon>
        <taxon>Methanobacteriati</taxon>
        <taxon>Methanobacteriota</taxon>
        <taxon>Stenosarchaea group</taxon>
        <taxon>Halobacteria</taxon>
        <taxon>Halobacteriales</taxon>
        <taxon>Natronomonadaceae</taxon>
        <taxon>Halosegnis</taxon>
    </lineage>
</organism>
<sequence length="314" mass="33518">MTGPRARLVTDRGPVVADLARPRLAEPVTLAVIADPHLAVEGRGTWKLRHRSEPRLRTAIETANEADAVVFAGDLTNDGHPAEFDRVDELLADLSVPWTAIPGNHDVAKSFDGHETPPVTDFARRYRGDATRPDAAAYPLVLRVGGLRVVCLNTAAPGDVSTRDTWGGAVGPAQRSRLADLLADEPETPTLVVAHHNLGPLPEHPGGEPWSNFAATDATRVRALLAEAGVPLALTGHQHVPAVEDRDGVTELLAPATCSFPQGMVWLRVAADGTTVRFVPLADRAGTAEAYWYARTGKPLAQGILDATTRRLGE</sequence>
<keyword evidence="3" id="KW-0408">Iron</keyword>
<dbReference type="Gene3D" id="3.60.21.10">
    <property type="match status" value="1"/>
</dbReference>
<dbReference type="SUPFAM" id="SSF56300">
    <property type="entry name" value="Metallo-dependent phosphatases"/>
    <property type="match status" value="1"/>
</dbReference>
<evidence type="ECO:0000259" key="5">
    <source>
        <dbReference type="Pfam" id="PF00149"/>
    </source>
</evidence>
<accession>A0AAJ4RA09</accession>
<dbReference type="Pfam" id="PF00149">
    <property type="entry name" value="Metallophos"/>
    <property type="match status" value="1"/>
</dbReference>
<dbReference type="GO" id="GO:0016787">
    <property type="term" value="F:hydrolase activity"/>
    <property type="evidence" value="ECO:0007669"/>
    <property type="project" value="UniProtKB-KW"/>
</dbReference>
<keyword evidence="7" id="KW-1185">Reference proteome</keyword>
<comment type="similarity">
    <text evidence="4">Belongs to the cyclic nucleotide phosphodiesterase class-III family.</text>
</comment>
<evidence type="ECO:0000313" key="6">
    <source>
        <dbReference type="EMBL" id="RNJ27331.1"/>
    </source>
</evidence>
<keyword evidence="2" id="KW-0378">Hydrolase</keyword>
<gene>
    <name evidence="6" type="ORF">Nmn1133_11995</name>
</gene>
<dbReference type="Proteomes" id="UP000270581">
    <property type="component" value="Unassembled WGS sequence"/>
</dbReference>
<comment type="caution">
    <text evidence="6">The sequence shown here is derived from an EMBL/GenBank/DDBJ whole genome shotgun (WGS) entry which is preliminary data.</text>
</comment>
<dbReference type="InterPro" id="IPR050884">
    <property type="entry name" value="CNP_phosphodiesterase-III"/>
</dbReference>
<evidence type="ECO:0000256" key="4">
    <source>
        <dbReference type="ARBA" id="ARBA00025742"/>
    </source>
</evidence>
<dbReference type="EMBL" id="RJJC01000001">
    <property type="protein sequence ID" value="RNJ27331.1"/>
    <property type="molecule type" value="Genomic_DNA"/>
</dbReference>
<protein>
    <recommendedName>
        <fullName evidence="5">Calcineurin-like phosphoesterase domain-containing protein</fullName>
    </recommendedName>
</protein>
<evidence type="ECO:0000256" key="2">
    <source>
        <dbReference type="ARBA" id="ARBA00022801"/>
    </source>
</evidence>
<dbReference type="AlphaFoldDB" id="A0AAJ4RA09"/>
<evidence type="ECO:0000256" key="1">
    <source>
        <dbReference type="ARBA" id="ARBA00022723"/>
    </source>
</evidence>
<proteinExistence type="inferred from homology"/>
<dbReference type="PANTHER" id="PTHR42988">
    <property type="entry name" value="PHOSPHOHYDROLASE"/>
    <property type="match status" value="1"/>
</dbReference>
<evidence type="ECO:0000313" key="7">
    <source>
        <dbReference type="Proteomes" id="UP000270581"/>
    </source>
</evidence>
<evidence type="ECO:0000256" key="3">
    <source>
        <dbReference type="ARBA" id="ARBA00023004"/>
    </source>
</evidence>